<evidence type="ECO:0000256" key="2">
    <source>
        <dbReference type="ARBA" id="ARBA00022448"/>
    </source>
</evidence>
<gene>
    <name evidence="7 8" type="primary">atpH</name>
    <name evidence="8" type="ORF">CXP39_03665</name>
</gene>
<comment type="subcellular location">
    <subcellularLocation>
        <location evidence="7">Cell membrane</location>
        <topology evidence="7">Peripheral membrane protein</topology>
    </subcellularLocation>
    <subcellularLocation>
        <location evidence="1">Membrane</location>
    </subcellularLocation>
</comment>
<evidence type="ECO:0000256" key="5">
    <source>
        <dbReference type="ARBA" id="ARBA00023136"/>
    </source>
</evidence>
<dbReference type="PANTHER" id="PTHR11910">
    <property type="entry name" value="ATP SYNTHASE DELTA CHAIN"/>
    <property type="match status" value="1"/>
</dbReference>
<keyword evidence="7" id="KW-1003">Cell membrane</keyword>
<dbReference type="Pfam" id="PF00213">
    <property type="entry name" value="OSCP"/>
    <property type="match status" value="1"/>
</dbReference>
<evidence type="ECO:0000256" key="4">
    <source>
        <dbReference type="ARBA" id="ARBA00023065"/>
    </source>
</evidence>
<dbReference type="Proteomes" id="UP000233419">
    <property type="component" value="Chromosome"/>
</dbReference>
<comment type="similarity">
    <text evidence="7">Belongs to the ATPase delta chain family.</text>
</comment>
<keyword evidence="6 7" id="KW-0066">ATP synthesis</keyword>
<dbReference type="Gene3D" id="1.10.520.20">
    <property type="entry name" value="N-terminal domain of the delta subunit of the F1F0-ATP synthase"/>
    <property type="match status" value="1"/>
</dbReference>
<dbReference type="OrthoDB" id="389095at2"/>
<dbReference type="NCBIfam" id="NF009975">
    <property type="entry name" value="PRK13436.1"/>
    <property type="match status" value="1"/>
</dbReference>
<keyword evidence="4 7" id="KW-0406">Ion transport</keyword>
<evidence type="ECO:0000313" key="8">
    <source>
        <dbReference type="EMBL" id="AUF83862.1"/>
    </source>
</evidence>
<keyword evidence="2 7" id="KW-0813">Transport</keyword>
<keyword evidence="3 7" id="KW-0375">Hydrogen ion transport</keyword>
<evidence type="ECO:0000256" key="6">
    <source>
        <dbReference type="ARBA" id="ARBA00023310"/>
    </source>
</evidence>
<dbReference type="GO" id="GO:0045259">
    <property type="term" value="C:proton-transporting ATP synthase complex"/>
    <property type="evidence" value="ECO:0007669"/>
    <property type="project" value="UniProtKB-KW"/>
</dbReference>
<dbReference type="InterPro" id="IPR026015">
    <property type="entry name" value="ATP_synth_OSCP/delta_N_sf"/>
</dbReference>
<comment type="function">
    <text evidence="7">This protein is part of the stalk that links CF(0) to CF(1). It either transmits conformational changes from CF(0) to CF(1) or is implicated in proton conduction.</text>
</comment>
<evidence type="ECO:0000313" key="9">
    <source>
        <dbReference type="Proteomes" id="UP000233419"/>
    </source>
</evidence>
<dbReference type="NCBIfam" id="TIGR01145">
    <property type="entry name" value="ATP_synt_delta"/>
    <property type="match status" value="1"/>
</dbReference>
<reference evidence="8 9" key="1">
    <citation type="submission" date="2017-12" db="EMBL/GenBank/DDBJ databases">
        <title>Mesoplasma syrphidae YJS, Complete Genome.</title>
        <authorList>
            <person name="Knight T.F."/>
            <person name="Citino T."/>
            <person name="Rubinstein R."/>
            <person name="Neuschaefer Z."/>
        </authorList>
    </citation>
    <scope>NUCLEOTIDE SEQUENCE [LARGE SCALE GENOMIC DNA]</scope>
    <source>
        <strain evidence="8 9">YJS</strain>
    </source>
</reference>
<organism evidence="8 9">
    <name type="scientific">Mesoplasma syrphidae</name>
    <dbReference type="NCBI Taxonomy" id="225999"/>
    <lineage>
        <taxon>Bacteria</taxon>
        <taxon>Bacillati</taxon>
        <taxon>Mycoplasmatota</taxon>
        <taxon>Mollicutes</taxon>
        <taxon>Entomoplasmatales</taxon>
        <taxon>Entomoplasmataceae</taxon>
        <taxon>Mesoplasma</taxon>
    </lineage>
</organism>
<dbReference type="PRINTS" id="PR00125">
    <property type="entry name" value="ATPASEDELTA"/>
</dbReference>
<dbReference type="RefSeq" id="WP_027048247.1">
    <property type="nucleotide sequence ID" value="NZ_CP025257.1"/>
</dbReference>
<sequence length="183" mass="20763">MNLKENVVKNWAAALTNIAIEQNKVDDFIEQSNALIDALKGKEDFIKILTIKSHHDELAKVKIIDETFSAFGINENILNAMKILVEMKAFSSTRTILKHLRKNLTALHDITYGVIWSTKEISEKQIIDIENKIAKKIGKHVKLVNKIDNKLIGGLQVIVNNQIFDGSVKGQLDAMRYEVLKRK</sequence>
<keyword evidence="5 7" id="KW-0472">Membrane</keyword>
<keyword evidence="9" id="KW-1185">Reference proteome</keyword>
<evidence type="ECO:0000256" key="3">
    <source>
        <dbReference type="ARBA" id="ARBA00022781"/>
    </source>
</evidence>
<dbReference type="GO" id="GO:0046933">
    <property type="term" value="F:proton-transporting ATP synthase activity, rotational mechanism"/>
    <property type="evidence" value="ECO:0007669"/>
    <property type="project" value="UniProtKB-UniRule"/>
</dbReference>
<dbReference type="SUPFAM" id="SSF47928">
    <property type="entry name" value="N-terminal domain of the delta subunit of the F1F0-ATP synthase"/>
    <property type="match status" value="1"/>
</dbReference>
<evidence type="ECO:0000256" key="1">
    <source>
        <dbReference type="ARBA" id="ARBA00004370"/>
    </source>
</evidence>
<name>A0A2K9BS85_9MOLU</name>
<keyword evidence="7" id="KW-0139">CF(1)</keyword>
<dbReference type="GO" id="GO:0005886">
    <property type="term" value="C:plasma membrane"/>
    <property type="evidence" value="ECO:0007669"/>
    <property type="project" value="UniProtKB-SubCell"/>
</dbReference>
<dbReference type="AlphaFoldDB" id="A0A2K9BS85"/>
<accession>A0A2K9BS85</accession>
<proteinExistence type="inferred from homology"/>
<dbReference type="InterPro" id="IPR000711">
    <property type="entry name" value="ATPase_OSCP/dsu"/>
</dbReference>
<evidence type="ECO:0000256" key="7">
    <source>
        <dbReference type="HAMAP-Rule" id="MF_01416"/>
    </source>
</evidence>
<dbReference type="EMBL" id="CP025257">
    <property type="protein sequence ID" value="AUF83862.1"/>
    <property type="molecule type" value="Genomic_DNA"/>
</dbReference>
<protein>
    <recommendedName>
        <fullName evidence="7">ATP synthase subunit delta</fullName>
    </recommendedName>
    <alternativeName>
        <fullName evidence="7">ATP synthase F(1) sector subunit delta</fullName>
    </alternativeName>
    <alternativeName>
        <fullName evidence="7">F-type ATPase subunit delta</fullName>
        <shortName evidence="7">F-ATPase subunit delta</shortName>
    </alternativeName>
</protein>
<dbReference type="HAMAP" id="MF_01416">
    <property type="entry name" value="ATP_synth_delta_bact"/>
    <property type="match status" value="1"/>
</dbReference>
<dbReference type="KEGG" id="msyr:CXP39_03665"/>
<comment type="function">
    <text evidence="7">F(1)F(0) ATP synthase produces ATP from ADP in the presence of a proton or sodium gradient. F-type ATPases consist of two structural domains, F(1) containing the extramembraneous catalytic core and F(0) containing the membrane proton channel, linked together by a central stalk and a peripheral stalk. During catalysis, ATP synthesis in the catalytic domain of F(1) is coupled via a rotary mechanism of the central stalk subunits to proton translocation.</text>
</comment>